<organism evidence="2 3">
    <name type="scientific">Gimesia chilikensis</name>
    <dbReference type="NCBI Taxonomy" id="2605989"/>
    <lineage>
        <taxon>Bacteria</taxon>
        <taxon>Pseudomonadati</taxon>
        <taxon>Planctomycetota</taxon>
        <taxon>Planctomycetia</taxon>
        <taxon>Planctomycetales</taxon>
        <taxon>Planctomycetaceae</taxon>
        <taxon>Gimesia</taxon>
    </lineage>
</organism>
<keyword evidence="1" id="KW-0472">Membrane</keyword>
<name>A0A517WH41_9PLAN</name>
<evidence type="ECO:0000313" key="3">
    <source>
        <dbReference type="Proteomes" id="UP000320722"/>
    </source>
</evidence>
<dbReference type="AlphaFoldDB" id="A0A517WH41"/>
<evidence type="ECO:0000256" key="1">
    <source>
        <dbReference type="SAM" id="Phobius"/>
    </source>
</evidence>
<gene>
    <name evidence="2" type="ORF">V6x_42960</name>
</gene>
<proteinExistence type="predicted"/>
<keyword evidence="1" id="KW-0812">Transmembrane</keyword>
<dbReference type="Proteomes" id="UP000320722">
    <property type="component" value="Chromosome"/>
</dbReference>
<sequence length="177" mass="20282">MSKPKAFSFLKGYSFTFDDEGRNIEAWFSSLSGSEKVFVDGTLVWSTRNITTRSSHNFQIGVDCYNTSLKMVSIFKGPVVCTLSKNGKEIKRQKLVYPPHKYDLKKPAYWFELLIYLAAFSLISVGVFAFALNYWQLSVKSSLNLLFLVVMISSLSYLAFFFWKWAAEIEIVDEEIG</sequence>
<evidence type="ECO:0000313" key="2">
    <source>
        <dbReference type="EMBL" id="QDU04568.1"/>
    </source>
</evidence>
<accession>A0A517WH41</accession>
<protein>
    <submittedName>
        <fullName evidence="2">Uncharacterized protein</fullName>
    </submittedName>
</protein>
<feature type="transmembrane region" description="Helical" evidence="1">
    <location>
        <begin position="141"/>
        <end position="163"/>
    </location>
</feature>
<dbReference type="EMBL" id="CP036347">
    <property type="protein sequence ID" value="QDU04568.1"/>
    <property type="molecule type" value="Genomic_DNA"/>
</dbReference>
<dbReference type="RefSeq" id="WP_145042332.1">
    <property type="nucleotide sequence ID" value="NZ_CP036347.1"/>
</dbReference>
<keyword evidence="1" id="KW-1133">Transmembrane helix</keyword>
<feature type="transmembrane region" description="Helical" evidence="1">
    <location>
        <begin position="113"/>
        <end position="135"/>
    </location>
</feature>
<reference evidence="2 3" key="1">
    <citation type="submission" date="2019-02" db="EMBL/GenBank/DDBJ databases">
        <title>Deep-cultivation of Planctomycetes and their phenomic and genomic characterization uncovers novel biology.</title>
        <authorList>
            <person name="Wiegand S."/>
            <person name="Jogler M."/>
            <person name="Boedeker C."/>
            <person name="Pinto D."/>
            <person name="Vollmers J."/>
            <person name="Rivas-Marin E."/>
            <person name="Kohn T."/>
            <person name="Peeters S.H."/>
            <person name="Heuer A."/>
            <person name="Rast P."/>
            <person name="Oberbeckmann S."/>
            <person name="Bunk B."/>
            <person name="Jeske O."/>
            <person name="Meyerdierks A."/>
            <person name="Storesund J.E."/>
            <person name="Kallscheuer N."/>
            <person name="Luecker S."/>
            <person name="Lage O.M."/>
            <person name="Pohl T."/>
            <person name="Merkel B.J."/>
            <person name="Hornburger P."/>
            <person name="Mueller R.-W."/>
            <person name="Bruemmer F."/>
            <person name="Labrenz M."/>
            <person name="Spormann A.M."/>
            <person name="Op den Camp H."/>
            <person name="Overmann J."/>
            <person name="Amann R."/>
            <person name="Jetten M.S.M."/>
            <person name="Mascher T."/>
            <person name="Medema M.H."/>
            <person name="Devos D.P."/>
            <person name="Kaster A.-K."/>
            <person name="Ovreas L."/>
            <person name="Rohde M."/>
            <person name="Galperin M.Y."/>
            <person name="Jogler C."/>
        </authorList>
    </citation>
    <scope>NUCLEOTIDE SEQUENCE [LARGE SCALE GENOMIC DNA]</scope>
    <source>
        <strain evidence="2 3">V6</strain>
    </source>
</reference>